<accession>A0A8X6SJY4</accession>
<organism evidence="1 2">
    <name type="scientific">Trichonephila clavipes</name>
    <name type="common">Golden silk orbweaver</name>
    <name type="synonym">Nephila clavipes</name>
    <dbReference type="NCBI Taxonomy" id="2585209"/>
    <lineage>
        <taxon>Eukaryota</taxon>
        <taxon>Metazoa</taxon>
        <taxon>Ecdysozoa</taxon>
        <taxon>Arthropoda</taxon>
        <taxon>Chelicerata</taxon>
        <taxon>Arachnida</taxon>
        <taxon>Araneae</taxon>
        <taxon>Araneomorphae</taxon>
        <taxon>Entelegynae</taxon>
        <taxon>Araneoidea</taxon>
        <taxon>Nephilidae</taxon>
        <taxon>Trichonephila</taxon>
    </lineage>
</organism>
<gene>
    <name evidence="1" type="ORF">TNCV_4493451</name>
</gene>
<dbReference type="EMBL" id="BMAU01021333">
    <property type="protein sequence ID" value="GFY15092.1"/>
    <property type="molecule type" value="Genomic_DNA"/>
</dbReference>
<keyword evidence="2" id="KW-1185">Reference proteome</keyword>
<comment type="caution">
    <text evidence="1">The sequence shown here is derived from an EMBL/GenBank/DDBJ whole genome shotgun (WGS) entry which is preliminary data.</text>
</comment>
<sequence>MAKKLSNSGKCLICGRRHCVLLRPDIRKENPISRKDNLNNAKKKTSWITSELTNEYIQKARLAVLGIVRIEQLSQLKEKIQRHFSSPSECHAMVDDERG</sequence>
<proteinExistence type="predicted"/>
<dbReference type="AlphaFoldDB" id="A0A8X6SJY4"/>
<protein>
    <submittedName>
        <fullName evidence="1">Uncharacterized protein</fullName>
    </submittedName>
</protein>
<dbReference type="Proteomes" id="UP000887159">
    <property type="component" value="Unassembled WGS sequence"/>
</dbReference>
<name>A0A8X6SJY4_TRICX</name>
<reference evidence="1" key="1">
    <citation type="submission" date="2020-08" db="EMBL/GenBank/DDBJ databases">
        <title>Multicomponent nature underlies the extraordinary mechanical properties of spider dragline silk.</title>
        <authorList>
            <person name="Kono N."/>
            <person name="Nakamura H."/>
            <person name="Mori M."/>
            <person name="Yoshida Y."/>
            <person name="Ohtoshi R."/>
            <person name="Malay A.D."/>
            <person name="Moran D.A.P."/>
            <person name="Tomita M."/>
            <person name="Numata K."/>
            <person name="Arakawa K."/>
        </authorList>
    </citation>
    <scope>NUCLEOTIDE SEQUENCE</scope>
</reference>
<evidence type="ECO:0000313" key="1">
    <source>
        <dbReference type="EMBL" id="GFY15092.1"/>
    </source>
</evidence>
<evidence type="ECO:0000313" key="2">
    <source>
        <dbReference type="Proteomes" id="UP000887159"/>
    </source>
</evidence>